<feature type="region of interest" description="Disordered" evidence="1">
    <location>
        <begin position="49"/>
        <end position="106"/>
    </location>
</feature>
<feature type="compositionally biased region" description="Basic and acidic residues" evidence="1">
    <location>
        <begin position="49"/>
        <end position="74"/>
    </location>
</feature>
<name>A0ABQ7C2G2_BRACR</name>
<protein>
    <submittedName>
        <fullName evidence="2">Uncharacterized protein</fullName>
    </submittedName>
</protein>
<evidence type="ECO:0000313" key="2">
    <source>
        <dbReference type="EMBL" id="KAF3546064.1"/>
    </source>
</evidence>
<proteinExistence type="predicted"/>
<reference evidence="2 3" key="1">
    <citation type="journal article" date="2020" name="BMC Genomics">
        <title>Intraspecific diversification of the crop wild relative Brassica cretica Lam. using demographic model selection.</title>
        <authorList>
            <person name="Kioukis A."/>
            <person name="Michalopoulou V.A."/>
            <person name="Briers L."/>
            <person name="Pirintsos S."/>
            <person name="Studholme D.J."/>
            <person name="Pavlidis P."/>
            <person name="Sarris P.F."/>
        </authorList>
    </citation>
    <scope>NUCLEOTIDE SEQUENCE [LARGE SCALE GENOMIC DNA]</scope>
    <source>
        <strain evidence="3">cv. PFS-1207/04</strain>
    </source>
</reference>
<sequence length="106" mass="12200">MKAPNSFRNPGLWCDFHRNHNHKTEDCIALRIEVNEQLKKGHLRDLLFEKPKSHLYKERTKPCGREEENLERQARPRGSQAKTPAPGYGRNNFHGQGARKGPSPTS</sequence>
<keyword evidence="3" id="KW-1185">Reference proteome</keyword>
<dbReference type="EMBL" id="QGKV02000832">
    <property type="protein sequence ID" value="KAF3546064.1"/>
    <property type="molecule type" value="Genomic_DNA"/>
</dbReference>
<organism evidence="2 3">
    <name type="scientific">Brassica cretica</name>
    <name type="common">Mustard</name>
    <dbReference type="NCBI Taxonomy" id="69181"/>
    <lineage>
        <taxon>Eukaryota</taxon>
        <taxon>Viridiplantae</taxon>
        <taxon>Streptophyta</taxon>
        <taxon>Embryophyta</taxon>
        <taxon>Tracheophyta</taxon>
        <taxon>Spermatophyta</taxon>
        <taxon>Magnoliopsida</taxon>
        <taxon>eudicotyledons</taxon>
        <taxon>Gunneridae</taxon>
        <taxon>Pentapetalae</taxon>
        <taxon>rosids</taxon>
        <taxon>malvids</taxon>
        <taxon>Brassicales</taxon>
        <taxon>Brassicaceae</taxon>
        <taxon>Brassiceae</taxon>
        <taxon>Brassica</taxon>
    </lineage>
</organism>
<dbReference type="Proteomes" id="UP000266723">
    <property type="component" value="Unassembled WGS sequence"/>
</dbReference>
<evidence type="ECO:0000313" key="3">
    <source>
        <dbReference type="Proteomes" id="UP000266723"/>
    </source>
</evidence>
<evidence type="ECO:0000256" key="1">
    <source>
        <dbReference type="SAM" id="MobiDB-lite"/>
    </source>
</evidence>
<comment type="caution">
    <text evidence="2">The sequence shown here is derived from an EMBL/GenBank/DDBJ whole genome shotgun (WGS) entry which is preliminary data.</text>
</comment>
<accession>A0ABQ7C2G2</accession>
<gene>
    <name evidence="2" type="ORF">DY000_02006921</name>
</gene>